<evidence type="ECO:0000313" key="1">
    <source>
        <dbReference type="EMBL" id="AIX17371.1"/>
    </source>
</evidence>
<dbReference type="Proteomes" id="UP000185337">
    <property type="component" value="Segment"/>
</dbReference>
<dbReference type="Proteomes" id="UP000185335">
    <property type="component" value="Segment"/>
</dbReference>
<protein>
    <submittedName>
        <fullName evidence="2">DUF1583 domain-containing protein</fullName>
    </submittedName>
</protein>
<reference evidence="3 4" key="1">
    <citation type="submission" date="2013-12" db="EMBL/GenBank/DDBJ databases">
        <title>Ecological redundancy of diverse viral populations within a natural community.</title>
        <authorList>
            <person name="Gregory A.C."/>
            <person name="LaButti K."/>
            <person name="Copeland A."/>
            <person name="Woyke T."/>
            <person name="Sullivan M.B."/>
        </authorList>
    </citation>
    <scope>NUCLEOTIDE SEQUENCE [LARGE SCALE GENOMIC DNA]</scope>
    <source>
        <strain evidence="1">Syn7803C61</strain>
        <strain evidence="2">Syn7803C68</strain>
    </source>
</reference>
<evidence type="ECO:0000313" key="3">
    <source>
        <dbReference type="Proteomes" id="UP000185335"/>
    </source>
</evidence>
<evidence type="ECO:0000313" key="2">
    <source>
        <dbReference type="EMBL" id="AIX18018.1"/>
    </source>
</evidence>
<sequence>MYRGHGNMNVYLNLKPNNYDGDSDLLTVEVPASYTEELLRYVRPIAEQKNTTEDKILKDIIKESILEIERRNYERKNRSTKKRR</sequence>
<keyword evidence="3" id="KW-1185">Reference proteome</keyword>
<evidence type="ECO:0000313" key="4">
    <source>
        <dbReference type="Proteomes" id="UP000185337"/>
    </source>
</evidence>
<accession>A0A0E3EU84</accession>
<dbReference type="EMBL" id="KJ019043">
    <property type="protein sequence ID" value="AIX18018.1"/>
    <property type="molecule type" value="Genomic_DNA"/>
</dbReference>
<name>A0A0E3EU84_9CAUD</name>
<organism evidence="2 4">
    <name type="scientific">Synechococcus phage ACG-2014b</name>
    <dbReference type="NCBI Taxonomy" id="1493508"/>
    <lineage>
        <taxon>Viruses</taxon>
        <taxon>Duplodnaviria</taxon>
        <taxon>Heunggongvirae</taxon>
        <taxon>Uroviricota</taxon>
        <taxon>Caudoviricetes</taxon>
        <taxon>Pantevenvirales</taxon>
        <taxon>Kyanoviridae</taxon>
        <taxon>Nereusvirus</taxon>
        <taxon>Nereusvirus tusconc4</taxon>
    </lineage>
</organism>
<dbReference type="EMBL" id="KJ019040">
    <property type="protein sequence ID" value="AIX17371.1"/>
    <property type="molecule type" value="Genomic_DNA"/>
</dbReference>
<gene>
    <name evidence="1" type="ORF">Syn7803C61_149</name>
    <name evidence="2" type="ORF">Syn7803C68_150</name>
</gene>
<proteinExistence type="predicted"/>